<feature type="domain" description="DUF6590" evidence="2">
    <location>
        <begin position="188"/>
        <end position="327"/>
    </location>
</feature>
<organism evidence="3 4">
    <name type="scientific">Hyaloscypha hepaticicola</name>
    <dbReference type="NCBI Taxonomy" id="2082293"/>
    <lineage>
        <taxon>Eukaryota</taxon>
        <taxon>Fungi</taxon>
        <taxon>Dikarya</taxon>
        <taxon>Ascomycota</taxon>
        <taxon>Pezizomycotina</taxon>
        <taxon>Leotiomycetes</taxon>
        <taxon>Helotiales</taxon>
        <taxon>Hyaloscyphaceae</taxon>
        <taxon>Hyaloscypha</taxon>
    </lineage>
</organism>
<evidence type="ECO:0000259" key="2">
    <source>
        <dbReference type="Pfam" id="PF20233"/>
    </source>
</evidence>
<feature type="region of interest" description="Disordered" evidence="1">
    <location>
        <begin position="42"/>
        <end position="83"/>
    </location>
</feature>
<protein>
    <recommendedName>
        <fullName evidence="2">DUF6590 domain-containing protein</fullName>
    </recommendedName>
</protein>
<dbReference type="EMBL" id="KZ613482">
    <property type="protein sequence ID" value="PMD21195.1"/>
    <property type="molecule type" value="Genomic_DNA"/>
</dbReference>
<feature type="region of interest" description="Disordered" evidence="1">
    <location>
        <begin position="205"/>
        <end position="224"/>
    </location>
</feature>
<reference evidence="3 4" key="1">
    <citation type="submission" date="2016-05" db="EMBL/GenBank/DDBJ databases">
        <title>A degradative enzymes factory behind the ericoid mycorrhizal symbiosis.</title>
        <authorList>
            <consortium name="DOE Joint Genome Institute"/>
            <person name="Martino E."/>
            <person name="Morin E."/>
            <person name="Grelet G."/>
            <person name="Kuo A."/>
            <person name="Kohler A."/>
            <person name="Daghino S."/>
            <person name="Barry K."/>
            <person name="Choi C."/>
            <person name="Cichocki N."/>
            <person name="Clum A."/>
            <person name="Copeland A."/>
            <person name="Hainaut M."/>
            <person name="Haridas S."/>
            <person name="Labutti K."/>
            <person name="Lindquist E."/>
            <person name="Lipzen A."/>
            <person name="Khouja H.-R."/>
            <person name="Murat C."/>
            <person name="Ohm R."/>
            <person name="Olson A."/>
            <person name="Spatafora J."/>
            <person name="Veneault-Fourrey C."/>
            <person name="Henrissat B."/>
            <person name="Grigoriev I."/>
            <person name="Martin F."/>
            <person name="Perotto S."/>
        </authorList>
    </citation>
    <scope>NUCLEOTIDE SEQUENCE [LARGE SCALE GENOMIC DNA]</scope>
    <source>
        <strain evidence="3 4">UAMH 7357</strain>
    </source>
</reference>
<evidence type="ECO:0000313" key="3">
    <source>
        <dbReference type="EMBL" id="PMD21195.1"/>
    </source>
</evidence>
<dbReference type="Pfam" id="PF20233">
    <property type="entry name" value="DUF6590"/>
    <property type="match status" value="1"/>
</dbReference>
<dbReference type="AlphaFoldDB" id="A0A2J6Q4I2"/>
<dbReference type="STRING" id="1745343.A0A2J6Q4I2"/>
<name>A0A2J6Q4I2_9HELO</name>
<evidence type="ECO:0000256" key="1">
    <source>
        <dbReference type="SAM" id="MobiDB-lite"/>
    </source>
</evidence>
<proteinExistence type="predicted"/>
<evidence type="ECO:0000313" key="4">
    <source>
        <dbReference type="Proteomes" id="UP000235672"/>
    </source>
</evidence>
<dbReference type="Proteomes" id="UP000235672">
    <property type="component" value="Unassembled WGS sequence"/>
</dbReference>
<dbReference type="OrthoDB" id="3559580at2759"/>
<gene>
    <name evidence="3" type="ORF">NA56DRAFT_134444</name>
</gene>
<accession>A0A2J6Q4I2</accession>
<sequence length="380" mass="42274">MSSRSKRKGGGQKYPTPWSEWVWSEEYHRHYRSRLKDDWDYEYEQPDNQPRTLQEPSLSPSAPETYPQEKNYTTKPADPPNVESLTQDFAGASISPGVGTYTSGTYPSATSSGTYSGATNTGFFPAATSTVTYPGVAGAGYATGQTYGQSSYAAPTTARQNQVHIQTRDPFTDKEAFDPHYKVHGAWAFKFGKIFKVLWAEPRGEGAGSAGQSGTQSWTVRKGPGGKDDFRKVRRFVIIKPMDGHCICLPIMTYSGQGVNKNGVHANHHAIIYSGKKPIAFRGEKEKGLTMRSIKVTPDNPRHKLDDASRLNYAKNYTVEYNVKVVSTHQYSLPISSFTCPHLGLASVWCSHVMQYFRTKTYSKQSSDIMGHLVVHWKGV</sequence>
<feature type="compositionally biased region" description="Polar residues" evidence="1">
    <location>
        <begin position="46"/>
        <end position="74"/>
    </location>
</feature>
<keyword evidence="4" id="KW-1185">Reference proteome</keyword>
<dbReference type="InterPro" id="IPR046497">
    <property type="entry name" value="DUF6590"/>
</dbReference>